<dbReference type="InterPro" id="IPR033907">
    <property type="entry name" value="Endolysin_autolysin"/>
</dbReference>
<sequence>MKVSERGLAFIAGHEGFVSRGYRDTGGVVTIGYGFTMRSKVFAAWWLAKYGRKLRVNDRMNQAESDDVLARMLSEEYEKAVRSKMPPNAKQHQFDAATSAVYNLGSDFMDWQAARLWIAGKVKDAAGYWATHYNTVRGCKVAGLVRRRKEEAHLFLTGNYAGVREGDQRTASPAKPEVPDPVVMEVQKALKRFGFDPGGIDGWMGTRTKDAVIAYQKTHPNLENDGIIGPATLAQLRKDLLALKETVTGSGGIAGLGVASFFAGLPWGWIAAGGAGLLCLWLVIRYRDSIARWINQLGGVEVA</sequence>
<evidence type="ECO:0000256" key="2">
    <source>
        <dbReference type="ARBA" id="ARBA00022638"/>
    </source>
</evidence>
<protein>
    <recommendedName>
        <fullName evidence="4">Lysozyme</fullName>
        <ecNumber evidence="4">3.2.1.17</ecNumber>
    </recommendedName>
</protein>
<organism evidence="7 8">
    <name type="scientific">Roseibium litorale</name>
    <dbReference type="NCBI Taxonomy" id="2803841"/>
    <lineage>
        <taxon>Bacteria</taxon>
        <taxon>Pseudomonadati</taxon>
        <taxon>Pseudomonadota</taxon>
        <taxon>Alphaproteobacteria</taxon>
        <taxon>Hyphomicrobiales</taxon>
        <taxon>Stappiaceae</taxon>
        <taxon>Roseibium</taxon>
    </lineage>
</organism>
<evidence type="ECO:0000259" key="6">
    <source>
        <dbReference type="Pfam" id="PF01471"/>
    </source>
</evidence>
<dbReference type="CDD" id="cd00737">
    <property type="entry name" value="lyz_endolysin_autolysin"/>
    <property type="match status" value="1"/>
</dbReference>
<evidence type="ECO:0000256" key="5">
    <source>
        <dbReference type="SAM" id="Phobius"/>
    </source>
</evidence>
<dbReference type="EC" id="3.2.1.17" evidence="4"/>
<dbReference type="EMBL" id="JACYXI010000019">
    <property type="protein sequence ID" value="MBD8894047.1"/>
    <property type="molecule type" value="Genomic_DNA"/>
</dbReference>
<dbReference type="InterPro" id="IPR023346">
    <property type="entry name" value="Lysozyme-like_dom_sf"/>
</dbReference>
<name>A0ABR9CT38_9HYPH</name>
<dbReference type="InterPro" id="IPR036366">
    <property type="entry name" value="PGBDSf"/>
</dbReference>
<dbReference type="Pfam" id="PF01471">
    <property type="entry name" value="PG_binding_1"/>
    <property type="match status" value="1"/>
</dbReference>
<keyword evidence="2 4" id="KW-0081">Bacteriolytic enzyme</keyword>
<comment type="similarity">
    <text evidence="4">Belongs to the glycosyl hydrolase 24 family.</text>
</comment>
<feature type="domain" description="Peptidoglycan binding-like" evidence="6">
    <location>
        <begin position="181"/>
        <end position="236"/>
    </location>
</feature>
<dbReference type="PANTHER" id="PTHR38107:SF3">
    <property type="entry name" value="LYSOZYME RRRD-RELATED"/>
    <property type="match status" value="1"/>
</dbReference>
<dbReference type="PANTHER" id="PTHR38107">
    <property type="match status" value="1"/>
</dbReference>
<reference evidence="7 8" key="2">
    <citation type="journal article" date="2021" name="Int. J. Syst. Evol. Microbiol.">
        <title>Roseibium litorale sp. nov., isolated from a tidal flat sediment and proposal for the reclassification of Labrenzia polysiphoniae as Roseibium polysiphoniae comb. nov.</title>
        <authorList>
            <person name="Liu Y."/>
            <person name="Pei T."/>
            <person name="Du J."/>
            <person name="Chao M."/>
            <person name="Deng M.R."/>
            <person name="Zhu H."/>
        </authorList>
    </citation>
    <scope>NUCLEOTIDE SEQUENCE [LARGE SCALE GENOMIC DNA]</scope>
    <source>
        <strain evidence="7 8">4C16A</strain>
    </source>
</reference>
<dbReference type="Gene3D" id="1.10.101.10">
    <property type="entry name" value="PGBD-like superfamily/PGBD"/>
    <property type="match status" value="1"/>
</dbReference>
<evidence type="ECO:0000256" key="3">
    <source>
        <dbReference type="ARBA" id="ARBA00023200"/>
    </source>
</evidence>
<keyword evidence="5" id="KW-0812">Transmembrane</keyword>
<keyword evidence="4" id="KW-0326">Glycosidase</keyword>
<dbReference type="InterPro" id="IPR002196">
    <property type="entry name" value="Glyco_hydro_24"/>
</dbReference>
<keyword evidence="5" id="KW-1133">Transmembrane helix</keyword>
<evidence type="ECO:0000256" key="1">
    <source>
        <dbReference type="ARBA" id="ARBA00022529"/>
    </source>
</evidence>
<dbReference type="RefSeq" id="WP_192150629.1">
    <property type="nucleotide sequence ID" value="NZ_JACYXI010000019.1"/>
</dbReference>
<comment type="catalytic activity">
    <reaction evidence="4">
        <text>Hydrolysis of (1-&gt;4)-beta-linkages between N-acetylmuramic acid and N-acetyl-D-glucosamine residues in a peptidoglycan and between N-acetyl-D-glucosamine residues in chitodextrins.</text>
        <dbReference type="EC" id="3.2.1.17"/>
    </reaction>
</comment>
<dbReference type="Proteomes" id="UP000632063">
    <property type="component" value="Unassembled WGS sequence"/>
</dbReference>
<dbReference type="InterPro" id="IPR023347">
    <property type="entry name" value="Lysozyme_dom_sf"/>
</dbReference>
<gene>
    <name evidence="7" type="ORF">IG616_21075</name>
</gene>
<evidence type="ECO:0000256" key="4">
    <source>
        <dbReference type="RuleBase" id="RU003788"/>
    </source>
</evidence>
<keyword evidence="5" id="KW-0472">Membrane</keyword>
<proteinExistence type="inferred from homology"/>
<feature type="transmembrane region" description="Helical" evidence="5">
    <location>
        <begin position="267"/>
        <end position="284"/>
    </location>
</feature>
<dbReference type="SUPFAM" id="SSF53955">
    <property type="entry name" value="Lysozyme-like"/>
    <property type="match status" value="1"/>
</dbReference>
<accession>A0ABR9CT38</accession>
<dbReference type="Gene3D" id="1.10.530.40">
    <property type="match status" value="1"/>
</dbReference>
<keyword evidence="3" id="KW-1035">Host cytoplasm</keyword>
<dbReference type="InterPro" id="IPR002477">
    <property type="entry name" value="Peptidoglycan-bd-like"/>
</dbReference>
<dbReference type="Pfam" id="PF00959">
    <property type="entry name" value="Phage_lysozyme"/>
    <property type="match status" value="1"/>
</dbReference>
<reference evidence="8" key="1">
    <citation type="submission" date="2020-09" db="EMBL/GenBank/DDBJ databases">
        <title>The genome sequence of strain Labrenzia suaedae 4C16A.</title>
        <authorList>
            <person name="Liu Y."/>
        </authorList>
    </citation>
    <scope>NUCLEOTIDE SEQUENCE [LARGE SCALE GENOMIC DNA]</scope>
    <source>
        <strain evidence="8">4C16A</strain>
    </source>
</reference>
<keyword evidence="1 4" id="KW-0929">Antimicrobial</keyword>
<dbReference type="InterPro" id="IPR036365">
    <property type="entry name" value="PGBD-like_sf"/>
</dbReference>
<dbReference type="SUPFAM" id="SSF47090">
    <property type="entry name" value="PGBD-like"/>
    <property type="match status" value="1"/>
</dbReference>
<keyword evidence="8" id="KW-1185">Reference proteome</keyword>
<comment type="caution">
    <text evidence="7">The sequence shown here is derived from an EMBL/GenBank/DDBJ whole genome shotgun (WGS) entry which is preliminary data.</text>
</comment>
<dbReference type="InterPro" id="IPR051018">
    <property type="entry name" value="Bacteriophage_GH24"/>
</dbReference>
<evidence type="ECO:0000313" key="7">
    <source>
        <dbReference type="EMBL" id="MBD8894047.1"/>
    </source>
</evidence>
<keyword evidence="4" id="KW-0378">Hydrolase</keyword>
<evidence type="ECO:0000313" key="8">
    <source>
        <dbReference type="Proteomes" id="UP000632063"/>
    </source>
</evidence>